<dbReference type="RefSeq" id="WP_330088782.1">
    <property type="nucleotide sequence ID" value="NZ_JAUGZK010000013.1"/>
</dbReference>
<dbReference type="EMBL" id="JAUGZK010000013">
    <property type="protein sequence ID" value="MEE2025467.1"/>
    <property type="molecule type" value="Genomic_DNA"/>
</dbReference>
<protein>
    <submittedName>
        <fullName evidence="1">Uncharacterized protein</fullName>
    </submittedName>
</protein>
<evidence type="ECO:0000313" key="1">
    <source>
        <dbReference type="EMBL" id="MEE2025467.1"/>
    </source>
</evidence>
<dbReference type="Proteomes" id="UP001339167">
    <property type="component" value="Unassembled WGS sequence"/>
</dbReference>
<keyword evidence="2" id="KW-1185">Reference proteome</keyword>
<comment type="caution">
    <text evidence="1">The sequence shown here is derived from an EMBL/GenBank/DDBJ whole genome shotgun (WGS) entry which is preliminary data.</text>
</comment>
<proteinExistence type="predicted"/>
<reference evidence="1 2" key="1">
    <citation type="submission" date="2023-06" db="EMBL/GenBank/DDBJ databases">
        <title>Alkalimonas sp., MEB004 an alkaliphilic bacterium isolated from Lonar Lake, India.</title>
        <authorList>
            <person name="Joshi A."/>
            <person name="Thite S."/>
        </authorList>
    </citation>
    <scope>NUCLEOTIDE SEQUENCE [LARGE SCALE GENOMIC DNA]</scope>
    <source>
        <strain evidence="1 2">MEB004</strain>
    </source>
</reference>
<organism evidence="1 2">
    <name type="scientific">Alkalimonas mucilaginosa</name>
    <dbReference type="NCBI Taxonomy" id="3057676"/>
    <lineage>
        <taxon>Bacteria</taxon>
        <taxon>Pseudomonadati</taxon>
        <taxon>Pseudomonadota</taxon>
        <taxon>Gammaproteobacteria</taxon>
        <taxon>Alkalimonas</taxon>
    </lineage>
</organism>
<gene>
    <name evidence="1" type="ORF">QWF21_14615</name>
</gene>
<evidence type="ECO:0000313" key="2">
    <source>
        <dbReference type="Proteomes" id="UP001339167"/>
    </source>
</evidence>
<name>A0ABU7JID8_9GAMM</name>
<sequence length="258" mass="28334">MERQEPVWQVTSDGLVEDAHSVEVTSLLCWRGPLLLAIAGHGLLLLLLNLQTWQRPVEPEVMSAAIEAYFYQAPTKVELEPVAPNQEPLLAKELVADAIELMAEPEAVNKEAVLPATSTEPALIADVDMVVIADKREGAERPVVESTALPSGTNQRGSLMDRALRHVQPTDELASAHRAQQIQRHAQPSITVEKRYQEIQDGSQPIRNARGCLTSDPSKDGFDALMAAKYVPCGDEISAAQQLQEILQRRSRHSGRSN</sequence>
<accession>A0ABU7JID8</accession>